<dbReference type="InterPro" id="IPR000653">
    <property type="entry name" value="DegT/StrS_aminotransferase"/>
</dbReference>
<dbReference type="InterPro" id="IPR015422">
    <property type="entry name" value="PyrdxlP-dep_Trfase_small"/>
</dbReference>
<dbReference type="RefSeq" id="WP_092935178.1">
    <property type="nucleotide sequence ID" value="NZ_FMZP01000025.1"/>
</dbReference>
<dbReference type="STRING" id="392421.SAMN04488694_13027"/>
<dbReference type="PANTHER" id="PTHR30244:SF34">
    <property type="entry name" value="DTDP-4-AMINO-4,6-DIDEOXYGALACTOSE TRANSAMINASE"/>
    <property type="match status" value="1"/>
</dbReference>
<dbReference type="InterPro" id="IPR015424">
    <property type="entry name" value="PyrdxlP-dep_Trfase"/>
</dbReference>
<feature type="region of interest" description="Disordered" evidence="2">
    <location>
        <begin position="1"/>
        <end position="44"/>
    </location>
</feature>
<evidence type="ECO:0000256" key="2">
    <source>
        <dbReference type="SAM" id="MobiDB-lite"/>
    </source>
</evidence>
<reference evidence="4" key="1">
    <citation type="submission" date="2016-10" db="EMBL/GenBank/DDBJ databases">
        <authorList>
            <person name="de Groot N.N."/>
        </authorList>
    </citation>
    <scope>NUCLEOTIDE SEQUENCE [LARGE SCALE GENOMIC DNA]</scope>
    <source>
        <strain evidence="4">CDM_6</strain>
    </source>
</reference>
<dbReference type="GO" id="GO:0030170">
    <property type="term" value="F:pyridoxal phosphate binding"/>
    <property type="evidence" value="ECO:0007669"/>
    <property type="project" value="TreeGrafter"/>
</dbReference>
<dbReference type="PIRSF" id="PIRSF000390">
    <property type="entry name" value="PLP_StrS"/>
    <property type="match status" value="1"/>
</dbReference>
<keyword evidence="1" id="KW-0663">Pyridoxal phosphate</keyword>
<keyword evidence="5" id="KW-1185">Reference proteome</keyword>
<dbReference type="CDD" id="cd00616">
    <property type="entry name" value="AHBA_syn"/>
    <property type="match status" value="1"/>
</dbReference>
<accession>A0A1G6V493</accession>
<evidence type="ECO:0000313" key="6">
    <source>
        <dbReference type="Proteomes" id="UP000324021"/>
    </source>
</evidence>
<evidence type="ECO:0000313" key="5">
    <source>
        <dbReference type="Proteomes" id="UP000199320"/>
    </source>
</evidence>
<sequence length="400" mass="42771">MTDTETNPETDGGIDAGTGTESGYDGDSRGDTTPVPIADPELSADARERVTAILEDGRLADGPEVRAFEEEFATYCGANEGVATSNGTTALHAALEAVGLDDGDAVITSPFSFVASANAIRLAGGTPVFADIDPETYTLDPADVRRILADRDDVVGLLPVHLYGLPADMPTLCAIADEHDLFVVEDACQAHGAKVDGQRVGTCGDAACFSFYPTKNMTTGEGGMIVTDRDDVADRAASFVNHGRDVSGTGSYDHVCLGHNFRMTSIAAAIGRVQLERLPKFNRTRRENAAVYDEELADLPLETPTVPTDRRHVYHQYTVRTDDRDALAATLAERDIGTGIYYETPIHRQPAYETVSTAAAQLPAAELAADEVLSLPVHQELSAGDRRTVVEAVRDHFTSQ</sequence>
<dbReference type="EMBL" id="FOIC01000030">
    <property type="protein sequence ID" value="SEU03876.1"/>
    <property type="molecule type" value="Genomic_DNA"/>
</dbReference>
<reference evidence="5 6" key="2">
    <citation type="submission" date="2016-10" db="EMBL/GenBank/DDBJ databases">
        <authorList>
            <person name="Varghese N."/>
            <person name="Submissions S."/>
        </authorList>
    </citation>
    <scope>NUCLEOTIDE SEQUENCE [LARGE SCALE GENOMIC DNA]</scope>
    <source>
        <strain evidence="3 6">CDM_1</strain>
        <strain evidence="5">CDM_6</strain>
    </source>
</reference>
<dbReference type="Gene3D" id="3.40.640.10">
    <property type="entry name" value="Type I PLP-dependent aspartate aminotransferase-like (Major domain)"/>
    <property type="match status" value="1"/>
</dbReference>
<comment type="similarity">
    <text evidence="1">Belongs to the DegT/DnrJ/EryC1 family.</text>
</comment>
<dbReference type="GO" id="GO:0008483">
    <property type="term" value="F:transaminase activity"/>
    <property type="evidence" value="ECO:0007669"/>
    <property type="project" value="TreeGrafter"/>
</dbReference>
<dbReference type="EMBL" id="FMZP01000025">
    <property type="protein sequence ID" value="SDD48470.1"/>
    <property type="molecule type" value="Genomic_DNA"/>
</dbReference>
<dbReference type="Proteomes" id="UP000324021">
    <property type="component" value="Unassembled WGS sequence"/>
</dbReference>
<gene>
    <name evidence="4" type="ORF">SAMN04488694_13027</name>
    <name evidence="3" type="ORF">SAMN05192552_102526</name>
</gene>
<dbReference type="SUPFAM" id="SSF53383">
    <property type="entry name" value="PLP-dependent transferases"/>
    <property type="match status" value="1"/>
</dbReference>
<dbReference type="AlphaFoldDB" id="A0A1G6V493"/>
<dbReference type="PANTHER" id="PTHR30244">
    <property type="entry name" value="TRANSAMINASE"/>
    <property type="match status" value="1"/>
</dbReference>
<dbReference type="GO" id="GO:0000271">
    <property type="term" value="P:polysaccharide biosynthetic process"/>
    <property type="evidence" value="ECO:0007669"/>
    <property type="project" value="TreeGrafter"/>
</dbReference>
<dbReference type="Proteomes" id="UP000199320">
    <property type="component" value="Unassembled WGS sequence"/>
</dbReference>
<protein>
    <submittedName>
        <fullName evidence="3">dTDP-4-amino-4,6-dideoxygalactose transaminase</fullName>
    </submittedName>
</protein>
<evidence type="ECO:0000256" key="1">
    <source>
        <dbReference type="RuleBase" id="RU004508"/>
    </source>
</evidence>
<proteinExistence type="inferred from homology"/>
<evidence type="ECO:0000313" key="3">
    <source>
        <dbReference type="EMBL" id="SDD48470.1"/>
    </source>
</evidence>
<organism evidence="3 6">
    <name type="scientific">Natrinema hispanicum</name>
    <dbReference type="NCBI Taxonomy" id="392421"/>
    <lineage>
        <taxon>Archaea</taxon>
        <taxon>Methanobacteriati</taxon>
        <taxon>Methanobacteriota</taxon>
        <taxon>Stenosarchaea group</taxon>
        <taxon>Halobacteria</taxon>
        <taxon>Halobacteriales</taxon>
        <taxon>Natrialbaceae</taxon>
        <taxon>Natrinema</taxon>
    </lineage>
</organism>
<dbReference type="Gene3D" id="3.90.1150.10">
    <property type="entry name" value="Aspartate Aminotransferase, domain 1"/>
    <property type="match status" value="1"/>
</dbReference>
<dbReference type="Pfam" id="PF01041">
    <property type="entry name" value="DegT_DnrJ_EryC1"/>
    <property type="match status" value="1"/>
</dbReference>
<dbReference type="InterPro" id="IPR015421">
    <property type="entry name" value="PyrdxlP-dep_Trfase_major"/>
</dbReference>
<dbReference type="OrthoDB" id="10355at2157"/>
<evidence type="ECO:0000313" key="4">
    <source>
        <dbReference type="EMBL" id="SEU03876.1"/>
    </source>
</evidence>
<name>A0A1G6V493_9EURY</name>